<dbReference type="AlphaFoldDB" id="A0A163F043"/>
<dbReference type="EMBL" id="JYNV01000178">
    <property type="protein sequence ID" value="KZM24051.1"/>
    <property type="molecule type" value="Genomic_DNA"/>
</dbReference>
<sequence length="106" mass="11437">MESNEIDVESPSPVDPGTDQQCGMDHVLEILTSHNHALILVGCSALRWMGSAGPMTSSCDLLIRNDTLMSIASSLVETGQWELHSPDPQTLEKPFASVECDADLVL</sequence>
<name>A0A163F043_DIDRA</name>
<evidence type="ECO:0000313" key="3">
    <source>
        <dbReference type="Proteomes" id="UP000076837"/>
    </source>
</evidence>
<reference evidence="2 3" key="1">
    <citation type="journal article" date="2016" name="Sci. Rep.">
        <title>Draft genome sequencing and secretome analysis of fungal phytopathogen Ascochyta rabiei provides insight into the necrotrophic effector repertoire.</title>
        <authorList>
            <person name="Verma S."/>
            <person name="Gazara R.K."/>
            <person name="Nizam S."/>
            <person name="Parween S."/>
            <person name="Chattopadhyay D."/>
            <person name="Verma P.K."/>
        </authorList>
    </citation>
    <scope>NUCLEOTIDE SEQUENCE [LARGE SCALE GENOMIC DNA]</scope>
    <source>
        <strain evidence="2 3">ArDII</strain>
    </source>
</reference>
<keyword evidence="3" id="KW-1185">Reference proteome</keyword>
<evidence type="ECO:0000313" key="2">
    <source>
        <dbReference type="EMBL" id="KZM24051.1"/>
    </source>
</evidence>
<protein>
    <submittedName>
        <fullName evidence="2">Uncharacterized protein</fullName>
    </submittedName>
</protein>
<comment type="caution">
    <text evidence="2">The sequence shown here is derived from an EMBL/GenBank/DDBJ whole genome shotgun (WGS) entry which is preliminary data.</text>
</comment>
<evidence type="ECO:0000256" key="1">
    <source>
        <dbReference type="SAM" id="MobiDB-lite"/>
    </source>
</evidence>
<accession>A0A163F043</accession>
<feature type="region of interest" description="Disordered" evidence="1">
    <location>
        <begin position="1"/>
        <end position="20"/>
    </location>
</feature>
<gene>
    <name evidence="2" type="ORF">ST47_g4805</name>
</gene>
<dbReference type="Proteomes" id="UP000076837">
    <property type="component" value="Unassembled WGS sequence"/>
</dbReference>
<proteinExistence type="predicted"/>
<organism evidence="2 3">
    <name type="scientific">Didymella rabiei</name>
    <name type="common">Chickpea ascochyta blight fungus</name>
    <name type="synonym">Mycosphaerella rabiei</name>
    <dbReference type="NCBI Taxonomy" id="5454"/>
    <lineage>
        <taxon>Eukaryota</taxon>
        <taxon>Fungi</taxon>
        <taxon>Dikarya</taxon>
        <taxon>Ascomycota</taxon>
        <taxon>Pezizomycotina</taxon>
        <taxon>Dothideomycetes</taxon>
        <taxon>Pleosporomycetidae</taxon>
        <taxon>Pleosporales</taxon>
        <taxon>Pleosporineae</taxon>
        <taxon>Didymellaceae</taxon>
        <taxon>Ascochyta</taxon>
    </lineage>
</organism>